<dbReference type="InterPro" id="IPR045129">
    <property type="entry name" value="RNF123/RKP/RSPRY1"/>
</dbReference>
<dbReference type="Gene3D" id="2.60.120.920">
    <property type="match status" value="1"/>
</dbReference>
<dbReference type="InterPro" id="IPR001870">
    <property type="entry name" value="B30.2/SPRY"/>
</dbReference>
<dbReference type="PANTHER" id="PTHR13363">
    <property type="entry name" value="RING FINGER AND SRY DOMAIN-CONTAINING"/>
    <property type="match status" value="1"/>
</dbReference>
<gene>
    <name evidence="5" type="ORF">FSP39_012050</name>
</gene>
<evidence type="ECO:0000256" key="2">
    <source>
        <dbReference type="ARBA" id="ARBA00022771"/>
    </source>
</evidence>
<dbReference type="GO" id="GO:0051603">
    <property type="term" value="P:proteolysis involved in protein catabolic process"/>
    <property type="evidence" value="ECO:0007669"/>
    <property type="project" value="TreeGrafter"/>
</dbReference>
<dbReference type="GO" id="GO:0005737">
    <property type="term" value="C:cytoplasm"/>
    <property type="evidence" value="ECO:0007669"/>
    <property type="project" value="TreeGrafter"/>
</dbReference>
<accession>A0AA88YD51</accession>
<organism evidence="5 6">
    <name type="scientific">Pinctada imbricata</name>
    <name type="common">Atlantic pearl-oyster</name>
    <name type="synonym">Pinctada martensii</name>
    <dbReference type="NCBI Taxonomy" id="66713"/>
    <lineage>
        <taxon>Eukaryota</taxon>
        <taxon>Metazoa</taxon>
        <taxon>Spiralia</taxon>
        <taxon>Lophotrochozoa</taxon>
        <taxon>Mollusca</taxon>
        <taxon>Bivalvia</taxon>
        <taxon>Autobranchia</taxon>
        <taxon>Pteriomorphia</taxon>
        <taxon>Pterioida</taxon>
        <taxon>Pterioidea</taxon>
        <taxon>Pteriidae</taxon>
        <taxon>Pinctada</taxon>
    </lineage>
</organism>
<name>A0AA88YD51_PINIB</name>
<dbReference type="PANTHER" id="PTHR13363:SF5">
    <property type="entry name" value="E3 UBIQUITIN-PROTEIN LIGASE RNF123"/>
    <property type="match status" value="1"/>
</dbReference>
<proteinExistence type="predicted"/>
<dbReference type="InterPro" id="IPR003877">
    <property type="entry name" value="SPRY_dom"/>
</dbReference>
<evidence type="ECO:0000313" key="6">
    <source>
        <dbReference type="Proteomes" id="UP001186944"/>
    </source>
</evidence>
<dbReference type="SMART" id="SM00449">
    <property type="entry name" value="SPRY"/>
    <property type="match status" value="1"/>
</dbReference>
<evidence type="ECO:0000259" key="4">
    <source>
        <dbReference type="PROSITE" id="PS50188"/>
    </source>
</evidence>
<keyword evidence="3" id="KW-0862">Zinc</keyword>
<evidence type="ECO:0000256" key="1">
    <source>
        <dbReference type="ARBA" id="ARBA00022723"/>
    </source>
</evidence>
<protein>
    <recommendedName>
        <fullName evidence="4">B30.2/SPRY domain-containing protein</fullName>
    </recommendedName>
</protein>
<reference evidence="5" key="1">
    <citation type="submission" date="2019-08" db="EMBL/GenBank/DDBJ databases">
        <title>The improved chromosome-level genome for the pearl oyster Pinctada fucata martensii using PacBio sequencing and Hi-C.</title>
        <authorList>
            <person name="Zheng Z."/>
        </authorList>
    </citation>
    <scope>NUCLEOTIDE SEQUENCE</scope>
    <source>
        <strain evidence="5">ZZ-2019</strain>
        <tissue evidence="5">Adductor muscle</tissue>
    </source>
</reference>
<dbReference type="Pfam" id="PF00622">
    <property type="entry name" value="SPRY"/>
    <property type="match status" value="1"/>
</dbReference>
<dbReference type="EMBL" id="VSWD01000005">
    <property type="protein sequence ID" value="KAK3102538.1"/>
    <property type="molecule type" value="Genomic_DNA"/>
</dbReference>
<keyword evidence="2" id="KW-0863">Zinc-finger</keyword>
<comment type="caution">
    <text evidence="5">The sequence shown here is derived from an EMBL/GenBank/DDBJ whole genome shotgun (WGS) entry which is preliminary data.</text>
</comment>
<dbReference type="AlphaFoldDB" id="A0AA88YD51"/>
<dbReference type="GO" id="GO:0008270">
    <property type="term" value="F:zinc ion binding"/>
    <property type="evidence" value="ECO:0007669"/>
    <property type="project" value="UniProtKB-KW"/>
</dbReference>
<dbReference type="GO" id="GO:0004842">
    <property type="term" value="F:ubiquitin-protein transferase activity"/>
    <property type="evidence" value="ECO:0007669"/>
    <property type="project" value="InterPro"/>
</dbReference>
<dbReference type="SUPFAM" id="SSF49899">
    <property type="entry name" value="Concanavalin A-like lectins/glucanases"/>
    <property type="match status" value="1"/>
</dbReference>
<sequence>MQKSTCSGLPKETGGSGEVLKGQIDTRTYSILQRVFSDRSLQEEASALPTKNLELSTLHSFIEKSTAEVVTKSSPCSSKECSLLEDGRIGPPGVVLDQRSTVGTVATDPDYLGATGHSNFSTIRANCCVYRGRWIYEVMLWSKGVMQLGWSTIKCKFSHEEGVGDTKDSYSYDGSRLRKWNVKTRKYGEAWLAGDVISCAIDCDEGIISFYRNGKCMDEAFRGIKVGAGYAYFPTYPIDGYQLLQHVPREDVVRSQVLLGCIERLLPVLIEQEEKSEEAGLMAQKEEEPPSLGDCRSEKATSLLIAAHLFENLAPILKSAYVVECCLVPLLLKFCNTSTDLHIPLPHITFFLDLAWSLMQEHEIKPCMENLITTLLYSFYKTAPDTSNFSPLCTFDKIKFPVFMHVKPPDDAGLATLMPEVFWATLDNDPDITLPAMTDKDHQKKKVFLDACDRLRAKVEELEDLQIEILKLLLINSDIIEGKTSRLIFCEKFRTYLKNNVRLGRITQVTTCPLSFLHRLVRAVQFYWDDFQKEDPDRFVFSSEAYLPIHEFWSDTYDSMDLQRCGGLVSHLNRMLGSEVNKAQGFQLTKEGSVFKVQSPQKPSDYPALEMPSGNSLMTLLDMVLLLYHLSSHTQLSKMCSIRDSLKEFVTGLHDTEAKLKICPADNSDIREELAHARDVLNIKYEDLARQIGWLIAVVYSQRKQEDVAWILRVTMRTVEKASTFHLLFQYLPEFYIENVINTSVALRTFFHPINDISSLRGYDKLKEKFAMFLTKHFADGRIVNTDLRDNIVQALACYICYPTSLKALEQLPNQNKRGMIQSLIEPYENRSWAQTNWILVRIWKGCGYGFRYTHLPHLVPLKIQPTEFGFAYLQKPCPSKVFQDVLREVLLSNHEAATRFLDTLITQLNWSFSEFVGMMQEVQQRVSRTDTIRILESRQLKICATCFEIAVNLMRVLEMVVTIAPELYSDASKDMADILLARLVQLLCQVLNRVTSHSGVFSSVVGQFIQGLESVSHYPILAVTTGILIQLVIKTDKNR</sequence>
<keyword evidence="6" id="KW-1185">Reference proteome</keyword>
<dbReference type="InterPro" id="IPR043136">
    <property type="entry name" value="B30.2/SPRY_sf"/>
</dbReference>
<dbReference type="Proteomes" id="UP001186944">
    <property type="component" value="Unassembled WGS sequence"/>
</dbReference>
<dbReference type="Pfam" id="PF25576">
    <property type="entry name" value="TPR_RNF123"/>
    <property type="match status" value="1"/>
</dbReference>
<dbReference type="PROSITE" id="PS50188">
    <property type="entry name" value="B302_SPRY"/>
    <property type="match status" value="1"/>
</dbReference>
<dbReference type="InterPro" id="IPR057987">
    <property type="entry name" value="TPR_RNF123/RKP"/>
</dbReference>
<feature type="domain" description="B30.2/SPRY" evidence="4">
    <location>
        <begin position="74"/>
        <end position="254"/>
    </location>
</feature>
<keyword evidence="1" id="KW-0479">Metal-binding</keyword>
<dbReference type="InterPro" id="IPR013320">
    <property type="entry name" value="ConA-like_dom_sf"/>
</dbReference>
<evidence type="ECO:0000313" key="5">
    <source>
        <dbReference type="EMBL" id="KAK3102538.1"/>
    </source>
</evidence>
<evidence type="ECO:0000256" key="3">
    <source>
        <dbReference type="ARBA" id="ARBA00022833"/>
    </source>
</evidence>